<dbReference type="PATRIC" id="fig|1307761.3.peg.1471"/>
<dbReference type="Pfam" id="PF25302">
    <property type="entry name" value="NADase_transloc"/>
    <property type="match status" value="1"/>
</dbReference>
<dbReference type="AlphaFoldDB" id="V5WH39"/>
<sequence>MKIEKKILILALISFTVVSVIFADGDPIFNQRYVGEFSEVIISESAVTYINKAGIPGIPEEITVSPYSVVEKDNVPFVVDAEGSIKFLVLQNDELQKLYIQDFRGNIANGVAEEIYRPRAEDFVTPWDLTASSFLIEGETEYLPENLSRIRLNEPWVEGVPGNGIGEWIEFSMGPFEGFYLFNGFISFDKPDLYTRNSRVKTFRVYDLTAGDNWVIELDDTPSPQFFSLEGRQRHKIRLVIEVVYEGTQYEDTCLAGILLRRRF</sequence>
<organism evidence="2 3">
    <name type="scientific">Salinispira pacifica</name>
    <dbReference type="NCBI Taxonomy" id="1307761"/>
    <lineage>
        <taxon>Bacteria</taxon>
        <taxon>Pseudomonadati</taxon>
        <taxon>Spirochaetota</taxon>
        <taxon>Spirochaetia</taxon>
        <taxon>Spirochaetales</taxon>
        <taxon>Spirochaetaceae</taxon>
        <taxon>Salinispira</taxon>
    </lineage>
</organism>
<dbReference type="NCBIfam" id="NF047619">
    <property type="entry name" value="NADase_discoid"/>
    <property type="match status" value="1"/>
</dbReference>
<dbReference type="STRING" id="1307761.L21SP2_1477"/>
<keyword evidence="3" id="KW-1185">Reference proteome</keyword>
<dbReference type="InterPro" id="IPR057561">
    <property type="entry name" value="NADase_transloc"/>
</dbReference>
<evidence type="ECO:0000259" key="1">
    <source>
        <dbReference type="Pfam" id="PF25302"/>
    </source>
</evidence>
<gene>
    <name evidence="2" type="ORF">L21SP2_1477</name>
</gene>
<dbReference type="RefSeq" id="WP_024267794.1">
    <property type="nucleotide sequence ID" value="NC_023035.1"/>
</dbReference>
<dbReference type="OrthoDB" id="370758at2"/>
<evidence type="ECO:0000313" key="2">
    <source>
        <dbReference type="EMBL" id="AHC14874.1"/>
    </source>
</evidence>
<dbReference type="Proteomes" id="UP000018680">
    <property type="component" value="Chromosome"/>
</dbReference>
<reference evidence="2 3" key="1">
    <citation type="journal article" date="2015" name="Stand. Genomic Sci.">
        <title>Complete genome sequence and description of Salinispira pacifica gen. nov., sp. nov., a novel spirochaete isolated form a hypersaline microbial mat.</title>
        <authorList>
            <person name="Ben Hania W."/>
            <person name="Joseph M."/>
            <person name="Schumann P."/>
            <person name="Bunk B."/>
            <person name="Fiebig A."/>
            <person name="Sproer C."/>
            <person name="Klenk H.P."/>
            <person name="Fardeau M.L."/>
            <person name="Spring S."/>
        </authorList>
    </citation>
    <scope>NUCLEOTIDE SEQUENCE [LARGE SCALE GENOMIC DNA]</scope>
    <source>
        <strain evidence="2 3">L21-RPul-D2</strain>
    </source>
</reference>
<evidence type="ECO:0000313" key="3">
    <source>
        <dbReference type="Proteomes" id="UP000018680"/>
    </source>
</evidence>
<dbReference type="KEGG" id="slr:L21SP2_1477"/>
<dbReference type="EMBL" id="CP006939">
    <property type="protein sequence ID" value="AHC14874.1"/>
    <property type="molecule type" value="Genomic_DNA"/>
</dbReference>
<feature type="domain" description="NAD glycohydrolase translocation F5/8 type C" evidence="1">
    <location>
        <begin position="128"/>
        <end position="259"/>
    </location>
</feature>
<name>V5WH39_9SPIO</name>
<proteinExistence type="predicted"/>
<dbReference type="eggNOG" id="ENOG50347YZ">
    <property type="taxonomic scope" value="Bacteria"/>
</dbReference>
<dbReference type="HOGENOM" id="CLU_1053320_0_0_12"/>
<protein>
    <recommendedName>
        <fullName evidence="1">NAD glycohydrolase translocation F5/8 type C domain-containing protein</fullName>
    </recommendedName>
</protein>
<accession>V5WH39</accession>